<evidence type="ECO:0008006" key="4">
    <source>
        <dbReference type="Google" id="ProtNLM"/>
    </source>
</evidence>
<organism evidence="2 3">
    <name type="scientific">Chitinophaga caseinilytica</name>
    <dbReference type="NCBI Taxonomy" id="2267521"/>
    <lineage>
        <taxon>Bacteria</taxon>
        <taxon>Pseudomonadati</taxon>
        <taxon>Bacteroidota</taxon>
        <taxon>Chitinophagia</taxon>
        <taxon>Chitinophagales</taxon>
        <taxon>Chitinophagaceae</taxon>
        <taxon>Chitinophaga</taxon>
    </lineage>
</organism>
<feature type="signal peptide" evidence="1">
    <location>
        <begin position="1"/>
        <end position="15"/>
    </location>
</feature>
<protein>
    <recommendedName>
        <fullName evidence="4">Fibronectin type-III domain-containing protein</fullName>
    </recommendedName>
</protein>
<feature type="chain" id="PRO_5045152770" description="Fibronectin type-III domain-containing protein" evidence="1">
    <location>
        <begin position="16"/>
        <end position="253"/>
    </location>
</feature>
<dbReference type="RefSeq" id="WP_341843267.1">
    <property type="nucleotide sequence ID" value="NZ_CP149792.1"/>
</dbReference>
<proteinExistence type="predicted"/>
<keyword evidence="3" id="KW-1185">Reference proteome</keyword>
<reference evidence="2 3" key="1">
    <citation type="submission" date="2024-03" db="EMBL/GenBank/DDBJ databases">
        <title>Chitinophaga caseinilytica sp. nov., a casein hydrolysing bacterium isolated from forest soil.</title>
        <authorList>
            <person name="Lee D.S."/>
            <person name="Han D.M."/>
            <person name="Baek J.H."/>
            <person name="Choi D.G."/>
            <person name="Jeon J.H."/>
            <person name="Jeon C.O."/>
        </authorList>
    </citation>
    <scope>NUCLEOTIDE SEQUENCE [LARGE SCALE GENOMIC DNA]</scope>
    <source>
        <strain evidence="2 3">KACC 19118</strain>
    </source>
</reference>
<gene>
    <name evidence="2" type="ORF">WJU22_10900</name>
</gene>
<accession>A0ABZ2Z8X5</accession>
<evidence type="ECO:0000313" key="2">
    <source>
        <dbReference type="EMBL" id="WZN48681.1"/>
    </source>
</evidence>
<dbReference type="PROSITE" id="PS51257">
    <property type="entry name" value="PROKAR_LIPOPROTEIN"/>
    <property type="match status" value="1"/>
</dbReference>
<dbReference type="EMBL" id="CP150096">
    <property type="protein sequence ID" value="WZN48681.1"/>
    <property type="molecule type" value="Genomic_DNA"/>
</dbReference>
<evidence type="ECO:0000313" key="3">
    <source>
        <dbReference type="Proteomes" id="UP001449657"/>
    </source>
</evidence>
<evidence type="ECO:0000256" key="1">
    <source>
        <dbReference type="SAM" id="SignalP"/>
    </source>
</evidence>
<name>A0ABZ2Z8X5_9BACT</name>
<sequence>MKIVAYLSGALVALAAAGCGKSSMPEPQAELKLHDTRSSTFQTLGSTVVLISYNQSSGTLNVDWDDDMGQFQGPYTLMISGCGPTQTAHTGSISYNTTMWCTPGATITVKVQPATGAASTGSIIVGSTNPSNPELLPYIDCAVTAASPYIDIEYHFTWSTTPYQGMTDSLYFYIEDRDYVNLLPEKGMGGAAFNEGSFTLRVPRLARWNDSNRDQIWVAICYRRITQKYPPFTPTITYQYTIPGLDWFGHWTW</sequence>
<dbReference type="Proteomes" id="UP001449657">
    <property type="component" value="Chromosome"/>
</dbReference>
<keyword evidence="1" id="KW-0732">Signal</keyword>